<evidence type="ECO:0000313" key="2">
    <source>
        <dbReference type="Proteomes" id="UP001140502"/>
    </source>
</evidence>
<evidence type="ECO:0000313" key="1">
    <source>
        <dbReference type="EMBL" id="KAJ4309661.1"/>
    </source>
</evidence>
<keyword evidence="2" id="KW-1185">Reference proteome</keyword>
<sequence length="133" mass="15312">MRLINANTLQLREFHGNSIPPYAILSHTWGNQEVTFQDWLDQAAATAKEGFAKIDGACSMALRRGLEWAEICFAYLSDVSSARKLSRKSLRRQVRNSRWFTRGWTLQELLAPQHMLFYAADWSRIGRREPVVG</sequence>
<dbReference type="Proteomes" id="UP001140502">
    <property type="component" value="Unassembled WGS sequence"/>
</dbReference>
<gene>
    <name evidence="1" type="ORF">N0V84_011381</name>
</gene>
<dbReference type="PANTHER" id="PTHR10622">
    <property type="entry name" value="HET DOMAIN-CONTAINING PROTEIN"/>
    <property type="match status" value="1"/>
</dbReference>
<dbReference type="PANTHER" id="PTHR10622:SF10">
    <property type="entry name" value="HET DOMAIN-CONTAINING PROTEIN"/>
    <property type="match status" value="1"/>
</dbReference>
<evidence type="ECO:0008006" key="3">
    <source>
        <dbReference type="Google" id="ProtNLM"/>
    </source>
</evidence>
<organism evidence="1 2">
    <name type="scientific">Fusarium piperis</name>
    <dbReference type="NCBI Taxonomy" id="1435070"/>
    <lineage>
        <taxon>Eukaryota</taxon>
        <taxon>Fungi</taxon>
        <taxon>Dikarya</taxon>
        <taxon>Ascomycota</taxon>
        <taxon>Pezizomycotina</taxon>
        <taxon>Sordariomycetes</taxon>
        <taxon>Hypocreomycetidae</taxon>
        <taxon>Hypocreales</taxon>
        <taxon>Nectriaceae</taxon>
        <taxon>Fusarium</taxon>
        <taxon>Fusarium solani species complex</taxon>
    </lineage>
</organism>
<dbReference type="AlphaFoldDB" id="A0A9W8TC09"/>
<dbReference type="OrthoDB" id="20872at2759"/>
<accession>A0A9W8TC09</accession>
<name>A0A9W8TC09_9HYPO</name>
<comment type="caution">
    <text evidence="1">The sequence shown here is derived from an EMBL/GenBank/DDBJ whole genome shotgun (WGS) entry which is preliminary data.</text>
</comment>
<proteinExistence type="predicted"/>
<dbReference type="EMBL" id="JAPEUR010000420">
    <property type="protein sequence ID" value="KAJ4309661.1"/>
    <property type="molecule type" value="Genomic_DNA"/>
</dbReference>
<reference evidence="1" key="1">
    <citation type="submission" date="2022-10" db="EMBL/GenBank/DDBJ databases">
        <title>Tapping the CABI collections for fungal endophytes: first genome assemblies for Collariella, Neodidymelliopsis, Ascochyta clinopodiicola, Didymella pomorum, Didymosphaeria variabile, Neocosmospora piperis and Neocucurbitaria cava.</title>
        <authorList>
            <person name="Hill R."/>
        </authorList>
    </citation>
    <scope>NUCLEOTIDE SEQUENCE</scope>
    <source>
        <strain evidence="1">IMI 366586</strain>
    </source>
</reference>
<protein>
    <recommendedName>
        <fullName evidence="3">Heterokaryon incompatibility domain-containing protein</fullName>
    </recommendedName>
</protein>